<evidence type="ECO:0000313" key="2">
    <source>
        <dbReference type="Proteomes" id="UP000054498"/>
    </source>
</evidence>
<dbReference type="Proteomes" id="UP000054498">
    <property type="component" value="Unassembled WGS sequence"/>
</dbReference>
<dbReference type="STRING" id="145388.A0A0D2KG42"/>
<protein>
    <submittedName>
        <fullName evidence="1">Uncharacterized protein</fullName>
    </submittedName>
</protein>
<dbReference type="KEGG" id="mng:MNEG_13124"/>
<accession>A0A0D2KG42</accession>
<name>A0A0D2KG42_9CHLO</name>
<organism evidence="1 2">
    <name type="scientific">Monoraphidium neglectum</name>
    <dbReference type="NCBI Taxonomy" id="145388"/>
    <lineage>
        <taxon>Eukaryota</taxon>
        <taxon>Viridiplantae</taxon>
        <taxon>Chlorophyta</taxon>
        <taxon>core chlorophytes</taxon>
        <taxon>Chlorophyceae</taxon>
        <taxon>CS clade</taxon>
        <taxon>Sphaeropleales</taxon>
        <taxon>Selenastraceae</taxon>
        <taxon>Monoraphidium</taxon>
    </lineage>
</organism>
<dbReference type="Gene3D" id="3.30.70.1230">
    <property type="entry name" value="Nucleotide cyclase"/>
    <property type="match status" value="2"/>
</dbReference>
<sequence>MLNKEGKLAFVVCRVTTYPAGSYALPIAVQSRFEEITLTQAQQFRGYAFALDSVTSREGRIALAFTETMDALRFCHSAQTLYMFSSWPPEAHEYFGLSVPSADGTWVFQGPRVAMAIHDDASFHAAQLNSLKGILSPQDSVRIGGAAVDFTAKLASIARGGQVMLSQAAWESVKPIITQHPGAAQVISLGTHVISDEYPNPCLLMEVMPNTLSRRVFKKPITCKMLELGYRDAPDLGAPMAIVFCKVHKPEDVTAAEKPEGHQDPQLIGLYQSCVPIYTSLARRLLIEYEGYECKEPEPGKFTLAFKVAGDASQGWLFVRTMPAAAPDPAPANARAAGRGKPLLACGVRRLDNAIQWACRLQIELVHARWPTELLGMRDCAPISGTYGEPVFRGLRVRIGIAWGCAVAPRPLMI</sequence>
<dbReference type="SUPFAM" id="SSF55073">
    <property type="entry name" value="Nucleotide cyclase"/>
    <property type="match status" value="2"/>
</dbReference>
<dbReference type="InterPro" id="IPR050697">
    <property type="entry name" value="Adenylyl/Guanylyl_Cyclase_3/4"/>
</dbReference>
<keyword evidence="2" id="KW-1185">Reference proteome</keyword>
<reference evidence="1 2" key="1">
    <citation type="journal article" date="2013" name="BMC Genomics">
        <title>Reconstruction of the lipid metabolism for the microalga Monoraphidium neglectum from its genome sequence reveals characteristics suitable for biofuel production.</title>
        <authorList>
            <person name="Bogen C."/>
            <person name="Al-Dilaimi A."/>
            <person name="Albersmeier A."/>
            <person name="Wichmann J."/>
            <person name="Grundmann M."/>
            <person name="Rupp O."/>
            <person name="Lauersen K.J."/>
            <person name="Blifernez-Klassen O."/>
            <person name="Kalinowski J."/>
            <person name="Goesmann A."/>
            <person name="Mussgnug J.H."/>
            <person name="Kruse O."/>
        </authorList>
    </citation>
    <scope>NUCLEOTIDE SEQUENCE [LARGE SCALE GENOMIC DNA]</scope>
    <source>
        <strain evidence="1 2">SAG 48.87</strain>
    </source>
</reference>
<dbReference type="OrthoDB" id="676979at2759"/>
<dbReference type="PANTHER" id="PTHR43081">
    <property type="entry name" value="ADENYLATE CYCLASE, TERMINAL-DIFFERENTIATION SPECIFIC-RELATED"/>
    <property type="match status" value="1"/>
</dbReference>
<dbReference type="InterPro" id="IPR029787">
    <property type="entry name" value="Nucleotide_cyclase"/>
</dbReference>
<dbReference type="PANTHER" id="PTHR43081:SF1">
    <property type="entry name" value="ADENYLATE CYCLASE, TERMINAL-DIFFERENTIATION SPECIFIC"/>
    <property type="match status" value="1"/>
</dbReference>
<dbReference type="EMBL" id="KK103856">
    <property type="protein sequence ID" value="KIY94838.1"/>
    <property type="molecule type" value="Genomic_DNA"/>
</dbReference>
<evidence type="ECO:0000313" key="1">
    <source>
        <dbReference type="EMBL" id="KIY94838.1"/>
    </source>
</evidence>
<dbReference type="GeneID" id="25730555"/>
<dbReference type="RefSeq" id="XP_013893858.1">
    <property type="nucleotide sequence ID" value="XM_014038404.1"/>
</dbReference>
<gene>
    <name evidence="1" type="ORF">MNEG_13124</name>
</gene>
<proteinExistence type="predicted"/>
<dbReference type="AlphaFoldDB" id="A0A0D2KG42"/>